<dbReference type="RefSeq" id="WP_127121004.1">
    <property type="nucleotide sequence ID" value="NZ_BHXQ01000001.1"/>
</dbReference>
<reference evidence="1 2" key="1">
    <citation type="submission" date="2018-11" db="EMBL/GenBank/DDBJ databases">
        <title>Chryseotalea sanarue gen. nov., sp., nov., a member of the family Cytophagaceae, isolated from a brackish lake in Hamamatsu Japan.</title>
        <authorList>
            <person name="Maejima Y."/>
            <person name="Iino T."/>
            <person name="Muraguchi Y."/>
            <person name="Fukuda K."/>
            <person name="Ohkuma M."/>
            <person name="Moriuchi R."/>
            <person name="Dohra H."/>
            <person name="Kimbara K."/>
            <person name="Shintani M."/>
        </authorList>
    </citation>
    <scope>NUCLEOTIDE SEQUENCE [LARGE SCALE GENOMIC DNA]</scope>
    <source>
        <strain evidence="1 2">Ys</strain>
    </source>
</reference>
<evidence type="ECO:0000313" key="2">
    <source>
        <dbReference type="Proteomes" id="UP000288227"/>
    </source>
</evidence>
<sequence>MKKFYAIIHLLVLLLAAGSLVQAQIVLPDLSPFSTITQKIGFNEVRIEYSRPSVRGRVIFGELVPYNKIWRSGANQSTKMFIREELTIQDQYKLVPGTYAIYTIPGKEEWTIIFNRDAWLWGNFAYNEGSDAIRIKVKPQQLKEQVETFTIDFANVCSSCAEVELKWDYTKVSFRISSSIDDKVMEDIKKFTTNPEGRIAGEYYLSAKYYLDTDRDLKQAMEWIDKALKLAPGAYWMTHTKAEIYAKMGNYREAIETAQLSIKEAREKNDEDYVRINEMEIAKWKAVKKEIK</sequence>
<evidence type="ECO:0000313" key="1">
    <source>
        <dbReference type="EMBL" id="GCC50363.1"/>
    </source>
</evidence>
<accession>A0A401U620</accession>
<dbReference type="OrthoDB" id="195456at2"/>
<dbReference type="InterPro" id="IPR021314">
    <property type="entry name" value="DUF2911"/>
</dbReference>
<name>A0A401U620_9BACT</name>
<dbReference type="SUPFAM" id="SSF48452">
    <property type="entry name" value="TPR-like"/>
    <property type="match status" value="1"/>
</dbReference>
<dbReference type="AlphaFoldDB" id="A0A401U620"/>
<dbReference type="Gene3D" id="1.25.40.1040">
    <property type="match status" value="1"/>
</dbReference>
<keyword evidence="2" id="KW-1185">Reference proteome</keyword>
<comment type="caution">
    <text evidence="1">The sequence shown here is derived from an EMBL/GenBank/DDBJ whole genome shotgun (WGS) entry which is preliminary data.</text>
</comment>
<dbReference type="Pfam" id="PF11138">
    <property type="entry name" value="DUF2911"/>
    <property type="match status" value="1"/>
</dbReference>
<organism evidence="1 2">
    <name type="scientific">Chryseotalea sanaruensis</name>
    <dbReference type="NCBI Taxonomy" id="2482724"/>
    <lineage>
        <taxon>Bacteria</taxon>
        <taxon>Pseudomonadati</taxon>
        <taxon>Bacteroidota</taxon>
        <taxon>Cytophagia</taxon>
        <taxon>Cytophagales</taxon>
        <taxon>Chryseotaleaceae</taxon>
        <taxon>Chryseotalea</taxon>
    </lineage>
</organism>
<dbReference type="EMBL" id="BHXQ01000001">
    <property type="protein sequence ID" value="GCC50363.1"/>
    <property type="molecule type" value="Genomic_DNA"/>
</dbReference>
<protein>
    <submittedName>
        <fullName evidence="1">DUF2911 domain-containing protein</fullName>
    </submittedName>
</protein>
<gene>
    <name evidence="1" type="ORF">SanaruYs_05780</name>
</gene>
<dbReference type="InterPro" id="IPR011990">
    <property type="entry name" value="TPR-like_helical_dom_sf"/>
</dbReference>
<proteinExistence type="predicted"/>
<dbReference type="Proteomes" id="UP000288227">
    <property type="component" value="Unassembled WGS sequence"/>
</dbReference>